<evidence type="ECO:0000256" key="1">
    <source>
        <dbReference type="SAM" id="Phobius"/>
    </source>
</evidence>
<accession>A0AAD0S364</accession>
<keyword evidence="2" id="KW-0614">Plasmid</keyword>
<name>A0AAD0S364_9GAMM</name>
<protein>
    <submittedName>
        <fullName evidence="3">Transmembrane protein (PGPGW)</fullName>
    </submittedName>
</protein>
<dbReference type="GeneID" id="99507402"/>
<dbReference type="AlphaFoldDB" id="A0AAD0S364"/>
<dbReference type="Proteomes" id="UP000264605">
    <property type="component" value="Plasmid unnamed1"/>
</dbReference>
<dbReference type="EMBL" id="CP032091">
    <property type="protein sequence ID" value="AXV67235.1"/>
    <property type="molecule type" value="Genomic_DNA"/>
</dbReference>
<keyword evidence="1" id="KW-1133">Transmembrane helix</keyword>
<sequence length="69" mass="7835">MKKILLVSLGILSMLLGLIFVIVPGPSLLFFIVGLLCFSFYYPLARRYLVYCQKALTKSCAYLDKKLAR</sequence>
<proteinExistence type="predicted"/>
<keyword evidence="1 3" id="KW-0812">Transmembrane</keyword>
<dbReference type="EMBL" id="FPAZ01000002">
    <property type="protein sequence ID" value="SFT37455.1"/>
    <property type="molecule type" value="Genomic_DNA"/>
</dbReference>
<keyword evidence="4" id="KW-1185">Reference proteome</keyword>
<evidence type="ECO:0000313" key="2">
    <source>
        <dbReference type="EMBL" id="AXV67235.1"/>
    </source>
</evidence>
<evidence type="ECO:0000313" key="3">
    <source>
        <dbReference type="EMBL" id="SFT37455.1"/>
    </source>
</evidence>
<dbReference type="InterPro" id="IPR019099">
    <property type="entry name" value="Uncharacterised_PGPGW_TM"/>
</dbReference>
<reference evidence="3 4" key="1">
    <citation type="submission" date="2016-10" db="EMBL/GenBank/DDBJ databases">
        <authorList>
            <person name="Varghese N."/>
            <person name="Submissions S."/>
        </authorList>
    </citation>
    <scope>NUCLEOTIDE SEQUENCE [LARGE SCALE GENOMIC DNA]</scope>
    <source>
        <strain evidence="3 4">CGMCC 1.8499</strain>
    </source>
</reference>
<organism evidence="2 5">
    <name type="scientific">Pseudoalteromonas lipolytica</name>
    <dbReference type="NCBI Taxonomy" id="570156"/>
    <lineage>
        <taxon>Bacteria</taxon>
        <taxon>Pseudomonadati</taxon>
        <taxon>Pseudomonadota</taxon>
        <taxon>Gammaproteobacteria</taxon>
        <taxon>Alteromonadales</taxon>
        <taxon>Pseudoalteromonadaceae</taxon>
        <taxon>Pseudoalteromonas</taxon>
    </lineage>
</organism>
<evidence type="ECO:0000313" key="5">
    <source>
        <dbReference type="Proteomes" id="UP000264605"/>
    </source>
</evidence>
<keyword evidence="1" id="KW-0472">Membrane</keyword>
<gene>
    <name evidence="2" type="ORF">D0907_18120</name>
    <name evidence="3" type="ORF">SAMN04487854_1025</name>
</gene>
<dbReference type="KEGG" id="pdj:D0907_18120"/>
<reference evidence="2 5" key="2">
    <citation type="submission" date="2018-08" db="EMBL/GenBank/DDBJ databases">
        <title>Draft genome sequence of Pseudoalteromonas donghaensis HJ51.</title>
        <authorList>
            <person name="Oh J."/>
            <person name="Roh D."/>
        </authorList>
    </citation>
    <scope>NUCLEOTIDE SEQUENCE [LARGE SCALE GENOMIC DNA]</scope>
    <source>
        <strain evidence="2 5">HJ51</strain>
        <plasmid evidence="2 5">unnamed1</plasmid>
    </source>
</reference>
<geneLocation type="plasmid" evidence="2 5">
    <name>unnamed1</name>
</geneLocation>
<dbReference type="Pfam" id="PF09656">
    <property type="entry name" value="PGPGW"/>
    <property type="match status" value="1"/>
</dbReference>
<dbReference type="Proteomes" id="UP000183805">
    <property type="component" value="Unassembled WGS sequence"/>
</dbReference>
<feature type="transmembrane region" description="Helical" evidence="1">
    <location>
        <begin position="27"/>
        <end position="44"/>
    </location>
</feature>
<dbReference type="RefSeq" id="WP_036972636.1">
    <property type="nucleotide sequence ID" value="NZ_CP032091.1"/>
</dbReference>
<evidence type="ECO:0000313" key="4">
    <source>
        <dbReference type="Proteomes" id="UP000183805"/>
    </source>
</evidence>